<dbReference type="EMBL" id="BAAASD010000052">
    <property type="protein sequence ID" value="GAA2369861.1"/>
    <property type="molecule type" value="Genomic_DNA"/>
</dbReference>
<accession>A0ABP5U8W1</accession>
<dbReference type="Proteomes" id="UP001500253">
    <property type="component" value="Unassembled WGS sequence"/>
</dbReference>
<gene>
    <name evidence="1" type="ORF">GCM10010246_74760</name>
</gene>
<organism evidence="1 2">
    <name type="scientific">Streptomyces cuspidosporus</name>
    <dbReference type="NCBI Taxonomy" id="66882"/>
    <lineage>
        <taxon>Bacteria</taxon>
        <taxon>Bacillati</taxon>
        <taxon>Actinomycetota</taxon>
        <taxon>Actinomycetes</taxon>
        <taxon>Kitasatosporales</taxon>
        <taxon>Streptomycetaceae</taxon>
        <taxon>Streptomyces</taxon>
    </lineage>
</organism>
<name>A0ABP5U8W1_9ACTN</name>
<protein>
    <submittedName>
        <fullName evidence="1">Uncharacterized protein</fullName>
    </submittedName>
</protein>
<sequence length="73" mass="8158">MSVAARTLIPMRPTPTHPETALLTISTDQANEAIRVFLRARAGRALRPQERAEYGRLLKVYTRALRGEVEQAA</sequence>
<evidence type="ECO:0000313" key="1">
    <source>
        <dbReference type="EMBL" id="GAA2369861.1"/>
    </source>
</evidence>
<evidence type="ECO:0000313" key="2">
    <source>
        <dbReference type="Proteomes" id="UP001500253"/>
    </source>
</evidence>
<keyword evidence="2" id="KW-1185">Reference proteome</keyword>
<comment type="caution">
    <text evidence="1">The sequence shown here is derived from an EMBL/GenBank/DDBJ whole genome shotgun (WGS) entry which is preliminary data.</text>
</comment>
<proteinExistence type="predicted"/>
<reference evidence="2" key="1">
    <citation type="journal article" date="2019" name="Int. J. Syst. Evol. Microbiol.">
        <title>The Global Catalogue of Microorganisms (GCM) 10K type strain sequencing project: providing services to taxonomists for standard genome sequencing and annotation.</title>
        <authorList>
            <consortium name="The Broad Institute Genomics Platform"/>
            <consortium name="The Broad Institute Genome Sequencing Center for Infectious Disease"/>
            <person name="Wu L."/>
            <person name="Ma J."/>
        </authorList>
    </citation>
    <scope>NUCLEOTIDE SEQUENCE [LARGE SCALE GENOMIC DNA]</scope>
    <source>
        <strain evidence="2">JCM 4316</strain>
    </source>
</reference>